<dbReference type="Pfam" id="PF07478">
    <property type="entry name" value="Dala_Dala_lig_C"/>
    <property type="match status" value="1"/>
</dbReference>
<dbReference type="InterPro" id="IPR000291">
    <property type="entry name" value="D-Ala_lig_Van_CS"/>
</dbReference>
<evidence type="ECO:0000256" key="11">
    <source>
        <dbReference type="PIRSR" id="PIRSR039102-1"/>
    </source>
</evidence>
<dbReference type="InterPro" id="IPR005905">
    <property type="entry name" value="D_ala_D_ala"/>
</dbReference>
<evidence type="ECO:0000256" key="12">
    <source>
        <dbReference type="PIRSR" id="PIRSR039102-3"/>
    </source>
</evidence>
<evidence type="ECO:0000259" key="14">
    <source>
        <dbReference type="PROSITE" id="PS50975"/>
    </source>
</evidence>
<accession>A0A561SRM9</accession>
<evidence type="ECO:0000256" key="8">
    <source>
        <dbReference type="ARBA" id="ARBA00022984"/>
    </source>
</evidence>
<organism evidence="15 16">
    <name type="scientific">Pseudonocardia hierapolitana</name>
    <dbReference type="NCBI Taxonomy" id="1128676"/>
    <lineage>
        <taxon>Bacteria</taxon>
        <taxon>Bacillati</taxon>
        <taxon>Actinomycetota</taxon>
        <taxon>Actinomycetes</taxon>
        <taxon>Pseudonocardiales</taxon>
        <taxon>Pseudonocardiaceae</taxon>
        <taxon>Pseudonocardia</taxon>
    </lineage>
</organism>
<dbReference type="UniPathway" id="UPA00219"/>
<feature type="binding site" evidence="12">
    <location>
        <position position="281"/>
    </location>
    <ligand>
        <name>Mg(2+)</name>
        <dbReference type="ChEBI" id="CHEBI:18420"/>
        <label>2</label>
    </ligand>
</feature>
<comment type="similarity">
    <text evidence="2 10">Belongs to the D-alanine--D-alanine ligase family.</text>
</comment>
<dbReference type="EMBL" id="VIWU01000001">
    <property type="protein sequence ID" value="TWF77514.1"/>
    <property type="molecule type" value="Genomic_DNA"/>
</dbReference>
<dbReference type="GO" id="GO:0005829">
    <property type="term" value="C:cytosol"/>
    <property type="evidence" value="ECO:0007669"/>
    <property type="project" value="TreeGrafter"/>
</dbReference>
<comment type="function">
    <text evidence="10">Cell wall formation.</text>
</comment>
<dbReference type="SUPFAM" id="SSF56059">
    <property type="entry name" value="Glutathione synthetase ATP-binding domain-like"/>
    <property type="match status" value="1"/>
</dbReference>
<dbReference type="Gene3D" id="3.30.470.20">
    <property type="entry name" value="ATP-grasp fold, B domain"/>
    <property type="match status" value="1"/>
</dbReference>
<keyword evidence="7 10" id="KW-0133">Cell shape</keyword>
<dbReference type="PANTHER" id="PTHR23132">
    <property type="entry name" value="D-ALANINE--D-ALANINE LIGASE"/>
    <property type="match status" value="1"/>
</dbReference>
<dbReference type="GO" id="GO:0005524">
    <property type="term" value="F:ATP binding"/>
    <property type="evidence" value="ECO:0007669"/>
    <property type="project" value="UniProtKB-UniRule"/>
</dbReference>
<evidence type="ECO:0000256" key="10">
    <source>
        <dbReference type="HAMAP-Rule" id="MF_00047"/>
    </source>
</evidence>
<evidence type="ECO:0000256" key="13">
    <source>
        <dbReference type="PROSITE-ProRule" id="PRU00409"/>
    </source>
</evidence>
<evidence type="ECO:0000313" key="16">
    <source>
        <dbReference type="Proteomes" id="UP000321261"/>
    </source>
</evidence>
<feature type="binding site" evidence="12">
    <location>
        <position position="283"/>
    </location>
    <ligand>
        <name>Mg(2+)</name>
        <dbReference type="ChEBI" id="CHEBI:18420"/>
        <label>2</label>
    </ligand>
</feature>
<evidence type="ECO:0000313" key="15">
    <source>
        <dbReference type="EMBL" id="TWF77514.1"/>
    </source>
</evidence>
<keyword evidence="16" id="KW-1185">Reference proteome</keyword>
<dbReference type="GO" id="GO:0008716">
    <property type="term" value="F:D-alanine-D-alanine ligase activity"/>
    <property type="evidence" value="ECO:0007669"/>
    <property type="project" value="UniProtKB-UniRule"/>
</dbReference>
<keyword evidence="6 13" id="KW-0067">ATP-binding</keyword>
<proteinExistence type="inferred from homology"/>
<dbReference type="InterPro" id="IPR011761">
    <property type="entry name" value="ATP-grasp"/>
</dbReference>
<dbReference type="GO" id="GO:0046872">
    <property type="term" value="F:metal ion binding"/>
    <property type="evidence" value="ECO:0007669"/>
    <property type="project" value="UniProtKB-KW"/>
</dbReference>
<evidence type="ECO:0000256" key="9">
    <source>
        <dbReference type="ARBA" id="ARBA00023316"/>
    </source>
</evidence>
<dbReference type="PANTHER" id="PTHR23132:SF23">
    <property type="entry name" value="D-ALANINE--D-ALANINE LIGASE B"/>
    <property type="match status" value="1"/>
</dbReference>
<feature type="binding site" evidence="12">
    <location>
        <position position="281"/>
    </location>
    <ligand>
        <name>Mg(2+)</name>
        <dbReference type="ChEBI" id="CHEBI:18420"/>
        <label>1</label>
    </ligand>
</feature>
<feature type="domain" description="ATP-grasp" evidence="14">
    <location>
        <begin position="108"/>
        <end position="314"/>
    </location>
</feature>
<keyword evidence="8 10" id="KW-0573">Peptidoglycan synthesis</keyword>
<comment type="caution">
    <text evidence="15">The sequence shown here is derived from an EMBL/GenBank/DDBJ whole genome shotgun (WGS) entry which is preliminary data.</text>
</comment>
<comment type="cofactor">
    <cofactor evidence="12">
        <name>Mg(2+)</name>
        <dbReference type="ChEBI" id="CHEBI:18420"/>
    </cofactor>
    <cofactor evidence="12">
        <name>Mn(2+)</name>
        <dbReference type="ChEBI" id="CHEBI:29035"/>
    </cofactor>
    <text evidence="12">Binds 2 magnesium or manganese ions per subunit.</text>
</comment>
<protein>
    <recommendedName>
        <fullName evidence="10">D-alanine--D-alanine ligase</fullName>
        <ecNumber evidence="10">6.3.2.4</ecNumber>
    </recommendedName>
    <alternativeName>
        <fullName evidence="10">D-Ala-D-Ala ligase</fullName>
    </alternativeName>
    <alternativeName>
        <fullName evidence="10">D-alanylalanine synthetase</fullName>
    </alternativeName>
</protein>
<comment type="catalytic activity">
    <reaction evidence="10">
        <text>2 D-alanine + ATP = D-alanyl-D-alanine + ADP + phosphate + H(+)</text>
        <dbReference type="Rhea" id="RHEA:11224"/>
        <dbReference type="ChEBI" id="CHEBI:15378"/>
        <dbReference type="ChEBI" id="CHEBI:30616"/>
        <dbReference type="ChEBI" id="CHEBI:43474"/>
        <dbReference type="ChEBI" id="CHEBI:57416"/>
        <dbReference type="ChEBI" id="CHEBI:57822"/>
        <dbReference type="ChEBI" id="CHEBI:456216"/>
        <dbReference type="EC" id="6.3.2.4"/>
    </reaction>
</comment>
<dbReference type="GO" id="GO:0071555">
    <property type="term" value="P:cell wall organization"/>
    <property type="evidence" value="ECO:0007669"/>
    <property type="project" value="UniProtKB-KW"/>
</dbReference>
<evidence type="ECO:0000256" key="7">
    <source>
        <dbReference type="ARBA" id="ARBA00022960"/>
    </source>
</evidence>
<keyword evidence="12" id="KW-0460">Magnesium</keyword>
<dbReference type="GO" id="GO:0009252">
    <property type="term" value="P:peptidoglycan biosynthetic process"/>
    <property type="evidence" value="ECO:0007669"/>
    <property type="project" value="UniProtKB-UniRule"/>
</dbReference>
<evidence type="ECO:0000256" key="5">
    <source>
        <dbReference type="ARBA" id="ARBA00022741"/>
    </source>
</evidence>
<dbReference type="InterPro" id="IPR013815">
    <property type="entry name" value="ATP_grasp_subdomain_1"/>
</dbReference>
<dbReference type="PIRSF" id="PIRSF039102">
    <property type="entry name" value="Ddl/VanB"/>
    <property type="match status" value="1"/>
</dbReference>
<dbReference type="SUPFAM" id="SSF52440">
    <property type="entry name" value="PreATP-grasp domain"/>
    <property type="match status" value="1"/>
</dbReference>
<keyword evidence="3 10" id="KW-0963">Cytoplasm</keyword>
<dbReference type="Gene3D" id="3.40.50.20">
    <property type="match status" value="1"/>
</dbReference>
<feature type="active site" evidence="11">
    <location>
        <position position="158"/>
    </location>
</feature>
<evidence type="ECO:0000256" key="3">
    <source>
        <dbReference type="ARBA" id="ARBA00022490"/>
    </source>
</evidence>
<dbReference type="Proteomes" id="UP000321261">
    <property type="component" value="Unassembled WGS sequence"/>
</dbReference>
<feature type="binding site" evidence="12">
    <location>
        <position position="268"/>
    </location>
    <ligand>
        <name>Mg(2+)</name>
        <dbReference type="ChEBI" id="CHEBI:18420"/>
        <label>1</label>
    </ligand>
</feature>
<dbReference type="GO" id="GO:0008360">
    <property type="term" value="P:regulation of cell shape"/>
    <property type="evidence" value="ECO:0007669"/>
    <property type="project" value="UniProtKB-KW"/>
</dbReference>
<name>A0A561SRM9_9PSEU</name>
<dbReference type="InterPro" id="IPR011095">
    <property type="entry name" value="Dala_Dala_lig_C"/>
</dbReference>
<dbReference type="InterPro" id="IPR016185">
    <property type="entry name" value="PreATP-grasp_dom_sf"/>
</dbReference>
<evidence type="ECO:0000256" key="4">
    <source>
        <dbReference type="ARBA" id="ARBA00022598"/>
    </source>
</evidence>
<dbReference type="NCBIfam" id="NF002378">
    <property type="entry name" value="PRK01372.1"/>
    <property type="match status" value="1"/>
</dbReference>
<dbReference type="AlphaFoldDB" id="A0A561SRM9"/>
<keyword evidence="12" id="KW-0464">Manganese</keyword>
<feature type="active site" evidence="11">
    <location>
        <position position="22"/>
    </location>
</feature>
<evidence type="ECO:0000256" key="2">
    <source>
        <dbReference type="ARBA" id="ARBA00010871"/>
    </source>
</evidence>
<dbReference type="EC" id="6.3.2.4" evidence="10"/>
<dbReference type="PROSITE" id="PS00843">
    <property type="entry name" value="DALA_DALA_LIGASE_1"/>
    <property type="match status" value="1"/>
</dbReference>
<dbReference type="PROSITE" id="PS50975">
    <property type="entry name" value="ATP_GRASP"/>
    <property type="match status" value="1"/>
</dbReference>
<keyword evidence="5 13" id="KW-0547">Nucleotide-binding</keyword>
<gene>
    <name evidence="10" type="primary">ddl</name>
    <name evidence="15" type="ORF">FHX44_113426</name>
</gene>
<feature type="active site" evidence="11">
    <location>
        <position position="292"/>
    </location>
</feature>
<keyword evidence="4 10" id="KW-0436">Ligase</keyword>
<evidence type="ECO:0000256" key="1">
    <source>
        <dbReference type="ARBA" id="ARBA00004496"/>
    </source>
</evidence>
<keyword evidence="12" id="KW-0479">Metal-binding</keyword>
<dbReference type="HAMAP" id="MF_00047">
    <property type="entry name" value="Dala_Dala_lig"/>
    <property type="match status" value="1"/>
</dbReference>
<dbReference type="Gene3D" id="3.30.1490.20">
    <property type="entry name" value="ATP-grasp fold, A domain"/>
    <property type="match status" value="1"/>
</dbReference>
<sequence>MPQNAAVIERTVAVLAGGLSHEREVSLRSGRRLATALRAAGADVREWDVDGALVTRLRSDPPDAVAIALHGGEGENGSVQAVLELLDVPFVGTPAQACRRAWDKPTAKAELAGAGLDTPDWVALPHATFRALGAQAVLDAMVDRLGLPLMVKPDQGGSALGAQVVTARSELPAAMVSCLAYSDTVLAERFVRGTEVAVTVVDDGTVRALPAVEIDARGGVYDYTARYTPGTVSFHCPARLDDDTLSRLEETALAAHHLLGLRDVSRTDAVVDSDGRIQVLEVNVSPGITETSLLPMSVRAAGMELGRLYSSLVERAIARSRFT</sequence>
<comment type="subcellular location">
    <subcellularLocation>
        <location evidence="1 10">Cytoplasm</location>
    </subcellularLocation>
</comment>
<keyword evidence="9 10" id="KW-0961">Cell wall biogenesis/degradation</keyword>
<reference evidence="15 16" key="1">
    <citation type="submission" date="2019-06" db="EMBL/GenBank/DDBJ databases">
        <title>Sequencing the genomes of 1000 actinobacteria strains.</title>
        <authorList>
            <person name="Klenk H.-P."/>
        </authorList>
    </citation>
    <scope>NUCLEOTIDE SEQUENCE [LARGE SCALE GENOMIC DNA]</scope>
    <source>
        <strain evidence="15 16">DSM 45671</strain>
    </source>
</reference>
<evidence type="ECO:0000256" key="6">
    <source>
        <dbReference type="ARBA" id="ARBA00022840"/>
    </source>
</evidence>
<comment type="pathway">
    <text evidence="10">Cell wall biogenesis; peptidoglycan biosynthesis.</text>
</comment>